<dbReference type="Proteomes" id="UP000054596">
    <property type="component" value="Unassembled WGS sequence"/>
</dbReference>
<comment type="caution">
    <text evidence="2">The sequence shown here is derived from an EMBL/GenBank/DDBJ whole genome shotgun (WGS) entry which is preliminary data.</text>
</comment>
<proteinExistence type="predicted"/>
<dbReference type="Gene3D" id="3.30.70.100">
    <property type="match status" value="1"/>
</dbReference>
<dbReference type="AlphaFoldDB" id="A0A158BK44"/>
<dbReference type="SMART" id="SM00886">
    <property type="entry name" value="Dabb"/>
    <property type="match status" value="1"/>
</dbReference>
<dbReference type="RefSeq" id="WP_086970642.1">
    <property type="nucleotide sequence ID" value="NZ_FCOJ02000031.1"/>
</dbReference>
<reference evidence="2" key="1">
    <citation type="submission" date="2016-01" db="EMBL/GenBank/DDBJ databases">
        <authorList>
            <person name="Peeters C."/>
        </authorList>
    </citation>
    <scope>NUCLEOTIDE SEQUENCE [LARGE SCALE GENOMIC DNA]</scope>
    <source>
        <strain evidence="2">LMG 29325</strain>
    </source>
</reference>
<evidence type="ECO:0000313" key="3">
    <source>
        <dbReference type="Proteomes" id="UP000054596"/>
    </source>
</evidence>
<sequence>MIRHIVMWRVRGDTPAERLSALNRVKTSFEGLRGRIPGMSHLEVGLDHSQVDYACDAVLVTDFDSQEALEAYALHPEHLRVRQELGDLRTARFQVDYQADAGVSAERKAEFVHAKA</sequence>
<keyword evidence="3" id="KW-1185">Reference proteome</keyword>
<gene>
    <name evidence="2" type="ORF">AWB82_04225</name>
</gene>
<dbReference type="PANTHER" id="PTHR37832:SF1">
    <property type="entry name" value="STRESS-RESPONSE A_B BARREL DOMAIN-CONTAINING PROTEIN"/>
    <property type="match status" value="1"/>
</dbReference>
<dbReference type="SUPFAM" id="SSF54909">
    <property type="entry name" value="Dimeric alpha+beta barrel"/>
    <property type="match status" value="1"/>
</dbReference>
<dbReference type="Pfam" id="PF07876">
    <property type="entry name" value="Dabb"/>
    <property type="match status" value="1"/>
</dbReference>
<dbReference type="InterPro" id="IPR011008">
    <property type="entry name" value="Dimeric_a/b-barrel"/>
</dbReference>
<protein>
    <submittedName>
        <fullName evidence="2">Stress responsive alpha-beta barrel domain-containing protein</fullName>
    </submittedName>
</protein>
<accession>A0A158BK44</accession>
<dbReference type="STRING" id="1777143.AWB82_04225"/>
<organism evidence="2 3">
    <name type="scientific">Caballeronia glebae</name>
    <dbReference type="NCBI Taxonomy" id="1777143"/>
    <lineage>
        <taxon>Bacteria</taxon>
        <taxon>Pseudomonadati</taxon>
        <taxon>Pseudomonadota</taxon>
        <taxon>Betaproteobacteria</taxon>
        <taxon>Burkholderiales</taxon>
        <taxon>Burkholderiaceae</taxon>
        <taxon>Caballeronia</taxon>
    </lineage>
</organism>
<feature type="domain" description="Stress-response A/B barrel" evidence="1">
    <location>
        <begin position="2"/>
        <end position="97"/>
    </location>
</feature>
<dbReference type="PROSITE" id="PS51502">
    <property type="entry name" value="S_R_A_B_BARREL"/>
    <property type="match status" value="1"/>
</dbReference>
<evidence type="ECO:0000259" key="1">
    <source>
        <dbReference type="PROSITE" id="PS51502"/>
    </source>
</evidence>
<dbReference type="EMBL" id="FCOJ02000031">
    <property type="protein sequence ID" value="SAK70403.1"/>
    <property type="molecule type" value="Genomic_DNA"/>
</dbReference>
<evidence type="ECO:0000313" key="2">
    <source>
        <dbReference type="EMBL" id="SAK70403.1"/>
    </source>
</evidence>
<dbReference type="OrthoDB" id="9808130at2"/>
<name>A0A158BK44_9BURK</name>
<dbReference type="InterPro" id="IPR013097">
    <property type="entry name" value="Dabb"/>
</dbReference>
<dbReference type="PANTHER" id="PTHR37832">
    <property type="entry name" value="BLL2683 PROTEIN"/>
    <property type="match status" value="1"/>
</dbReference>